<dbReference type="Pfam" id="PF01638">
    <property type="entry name" value="HxlR"/>
    <property type="match status" value="1"/>
</dbReference>
<evidence type="ECO:0000259" key="4">
    <source>
        <dbReference type="PROSITE" id="PS51118"/>
    </source>
</evidence>
<keyword evidence="2" id="KW-0238">DNA-binding</keyword>
<feature type="domain" description="HTH hxlR-type" evidence="4">
    <location>
        <begin position="13"/>
        <end position="112"/>
    </location>
</feature>
<dbReference type="PANTHER" id="PTHR33204:SF39">
    <property type="entry name" value="TRANSCRIPTIONAL REGULATORY PROTEIN"/>
    <property type="match status" value="1"/>
</dbReference>
<dbReference type="RefSeq" id="WP_222993768.1">
    <property type="nucleotide sequence ID" value="NZ_JAINVV010000015.1"/>
</dbReference>
<keyword evidence="3" id="KW-0804">Transcription</keyword>
<dbReference type="PANTHER" id="PTHR33204">
    <property type="entry name" value="TRANSCRIPTIONAL REGULATOR, MARR FAMILY"/>
    <property type="match status" value="1"/>
</dbReference>
<dbReference type="Gene3D" id="1.10.10.10">
    <property type="entry name" value="Winged helix-like DNA-binding domain superfamily/Winged helix DNA-binding domain"/>
    <property type="match status" value="1"/>
</dbReference>
<evidence type="ECO:0000256" key="2">
    <source>
        <dbReference type="ARBA" id="ARBA00023125"/>
    </source>
</evidence>
<dbReference type="InterPro" id="IPR002577">
    <property type="entry name" value="HTH_HxlR"/>
</dbReference>
<evidence type="ECO:0000313" key="5">
    <source>
        <dbReference type="EMBL" id="MBY8826279.1"/>
    </source>
</evidence>
<sequence>MQMTKIDHGSRNCMRVSELLGRIGDRWTLPVVVTLNGGPLRFNAIRRAITGISQQMLTRTLRALERDGMVSRTVHPSVPPQVEYALTPLGLSLAEEAARLGRWMQTHLAEIDGHRAAFDNRTAN</sequence>
<accession>A0ABS7PZA7</accession>
<name>A0ABS7PZA7_9SPHN</name>
<dbReference type="InterPro" id="IPR036390">
    <property type="entry name" value="WH_DNA-bd_sf"/>
</dbReference>
<evidence type="ECO:0000256" key="1">
    <source>
        <dbReference type="ARBA" id="ARBA00023015"/>
    </source>
</evidence>
<comment type="caution">
    <text evidence="5">The sequence shown here is derived from an EMBL/GenBank/DDBJ whole genome shotgun (WGS) entry which is preliminary data.</text>
</comment>
<dbReference type="EMBL" id="JAINVV010000015">
    <property type="protein sequence ID" value="MBY8826279.1"/>
    <property type="molecule type" value="Genomic_DNA"/>
</dbReference>
<dbReference type="Proteomes" id="UP000706039">
    <property type="component" value="Unassembled WGS sequence"/>
</dbReference>
<dbReference type="SUPFAM" id="SSF46785">
    <property type="entry name" value="Winged helix' DNA-binding domain"/>
    <property type="match status" value="1"/>
</dbReference>
<keyword evidence="6" id="KW-1185">Reference proteome</keyword>
<gene>
    <name evidence="5" type="ORF">K7G82_28510</name>
</gene>
<proteinExistence type="predicted"/>
<dbReference type="PROSITE" id="PS51118">
    <property type="entry name" value="HTH_HXLR"/>
    <property type="match status" value="1"/>
</dbReference>
<reference evidence="5 6" key="1">
    <citation type="submission" date="2021-08" db="EMBL/GenBank/DDBJ databases">
        <authorList>
            <person name="Tuo L."/>
        </authorList>
    </citation>
    <scope>NUCLEOTIDE SEQUENCE [LARGE SCALE GENOMIC DNA]</scope>
    <source>
        <strain evidence="5 6">JCM 31229</strain>
    </source>
</reference>
<keyword evidence="1" id="KW-0805">Transcription regulation</keyword>
<protein>
    <submittedName>
        <fullName evidence="5">Helix-turn-helix transcriptional regulator</fullName>
    </submittedName>
</protein>
<organism evidence="5 6">
    <name type="scientific">Sphingomonas colocasiae</name>
    <dbReference type="NCBI Taxonomy" id="1848973"/>
    <lineage>
        <taxon>Bacteria</taxon>
        <taxon>Pseudomonadati</taxon>
        <taxon>Pseudomonadota</taxon>
        <taxon>Alphaproteobacteria</taxon>
        <taxon>Sphingomonadales</taxon>
        <taxon>Sphingomonadaceae</taxon>
        <taxon>Sphingomonas</taxon>
    </lineage>
</organism>
<evidence type="ECO:0000256" key="3">
    <source>
        <dbReference type="ARBA" id="ARBA00023163"/>
    </source>
</evidence>
<evidence type="ECO:0000313" key="6">
    <source>
        <dbReference type="Proteomes" id="UP000706039"/>
    </source>
</evidence>
<dbReference type="InterPro" id="IPR036388">
    <property type="entry name" value="WH-like_DNA-bd_sf"/>
</dbReference>